<feature type="domain" description="Radical SAM core" evidence="9">
    <location>
        <begin position="157"/>
        <end position="380"/>
    </location>
</feature>
<dbReference type="Gene3D" id="3.40.50.280">
    <property type="entry name" value="Cobalamin-binding domain"/>
    <property type="match status" value="1"/>
</dbReference>
<comment type="cofactor">
    <cofactor evidence="1">
        <name>[4Fe-4S] cluster</name>
        <dbReference type="ChEBI" id="CHEBI:49883"/>
    </cofactor>
</comment>
<dbReference type="GO" id="GO:0005829">
    <property type="term" value="C:cytosol"/>
    <property type="evidence" value="ECO:0007669"/>
    <property type="project" value="TreeGrafter"/>
</dbReference>
<dbReference type="GO" id="GO:0031419">
    <property type="term" value="F:cobalamin binding"/>
    <property type="evidence" value="ECO:0007669"/>
    <property type="project" value="InterPro"/>
</dbReference>
<dbReference type="InterPro" id="IPR007197">
    <property type="entry name" value="rSAM"/>
</dbReference>
<dbReference type="InterPro" id="IPR006638">
    <property type="entry name" value="Elp3/MiaA/NifB-like_rSAM"/>
</dbReference>
<evidence type="ECO:0000256" key="5">
    <source>
        <dbReference type="ARBA" id="ARBA00022723"/>
    </source>
</evidence>
<dbReference type="SFLD" id="SFLDS00029">
    <property type="entry name" value="Radical_SAM"/>
    <property type="match status" value="1"/>
</dbReference>
<dbReference type="EMBL" id="MGDB01000003">
    <property type="protein sequence ID" value="OGL43369.1"/>
    <property type="molecule type" value="Genomic_DNA"/>
</dbReference>
<accession>A0A1F7RP86</accession>
<dbReference type="Gene3D" id="3.80.30.20">
    <property type="entry name" value="tm_1862 like domain"/>
    <property type="match status" value="1"/>
</dbReference>
<dbReference type="Pfam" id="PF04055">
    <property type="entry name" value="Radical_SAM"/>
    <property type="match status" value="1"/>
</dbReference>
<dbReference type="SMART" id="SM00729">
    <property type="entry name" value="Elp3"/>
    <property type="match status" value="1"/>
</dbReference>
<evidence type="ECO:0000259" key="8">
    <source>
        <dbReference type="PROSITE" id="PS51332"/>
    </source>
</evidence>
<dbReference type="GO" id="GO:0046872">
    <property type="term" value="F:metal ion binding"/>
    <property type="evidence" value="ECO:0007669"/>
    <property type="project" value="UniProtKB-KW"/>
</dbReference>
<reference evidence="10 11" key="1">
    <citation type="journal article" date="2016" name="Nat. Commun.">
        <title>Thousands of microbial genomes shed light on interconnected biogeochemical processes in an aquifer system.</title>
        <authorList>
            <person name="Anantharaman K."/>
            <person name="Brown C.T."/>
            <person name="Hug L.A."/>
            <person name="Sharon I."/>
            <person name="Castelle C.J."/>
            <person name="Probst A.J."/>
            <person name="Thomas B.C."/>
            <person name="Singh A."/>
            <person name="Wilkins M.J."/>
            <person name="Karaoz U."/>
            <person name="Brodie E.L."/>
            <person name="Williams K.H."/>
            <person name="Hubbard S.S."/>
            <person name="Banfield J.F."/>
        </authorList>
    </citation>
    <scope>NUCLEOTIDE SEQUENCE [LARGE SCALE GENOMIC DNA]</scope>
</reference>
<sequence length="434" mass="49981">MKLLLIQPSHLDEKGEVYKTKKALMPSLTMPYIAALTPSEFTVEIIDDHVDDINFDSDADIIGITSIYTQISRAYQIADEFRKKRKKVIFGGFHAAACPEEVLEHCDSIVIGEAEYIWESVLEDFKKGELKRAYKAQKFHDLQNLPVPRFDLLRQNAYWLPFRPVQTSRGCPYSCEFCSVTQFYEGAYRVRPVEEVVRDVKAAGSKKIFFVDDNIIINREYARKLFSSLIALKIKWISQGNISIAKDKEILGLARQSGCIGLYIGLESVNYNSLKSVNKGFHKVTEYADALSALKKEGITPFLSMIFGFDCDNEEVFKDTLRFLLENRVPLVLLYILMPIPGTKLTQRLRAEGRIIEEKYNPKYFNSHDVLFKPKLISPEDLKSGFWFVYDKFYSLSSIIRRVFSPPLKNLYLLLLINFIIRKGVKKRMRPLSA</sequence>
<evidence type="ECO:0000256" key="2">
    <source>
        <dbReference type="ARBA" id="ARBA00022603"/>
    </source>
</evidence>
<dbReference type="Proteomes" id="UP000178526">
    <property type="component" value="Unassembled WGS sequence"/>
</dbReference>
<evidence type="ECO:0000256" key="6">
    <source>
        <dbReference type="ARBA" id="ARBA00023004"/>
    </source>
</evidence>
<dbReference type="InterPro" id="IPR023404">
    <property type="entry name" value="rSAM_horseshoe"/>
</dbReference>
<proteinExistence type="predicted"/>
<dbReference type="AlphaFoldDB" id="A0A1F7RP86"/>
<gene>
    <name evidence="10" type="ORF">A2042_04355</name>
</gene>
<dbReference type="SFLD" id="SFLDG01123">
    <property type="entry name" value="methyltransferase_(Class_B)"/>
    <property type="match status" value="1"/>
</dbReference>
<comment type="caution">
    <text evidence="10">The sequence shown here is derived from an EMBL/GenBank/DDBJ whole genome shotgun (WGS) entry which is preliminary data.</text>
</comment>
<dbReference type="SFLD" id="SFLDG01082">
    <property type="entry name" value="B12-binding_domain_containing"/>
    <property type="match status" value="1"/>
</dbReference>
<dbReference type="CDD" id="cd01335">
    <property type="entry name" value="Radical_SAM"/>
    <property type="match status" value="1"/>
</dbReference>
<dbReference type="InterPro" id="IPR058240">
    <property type="entry name" value="rSAM_sf"/>
</dbReference>
<keyword evidence="4" id="KW-0949">S-adenosyl-L-methionine</keyword>
<keyword evidence="5" id="KW-0479">Metal-binding</keyword>
<name>A0A1F7RP86_9BACT</name>
<evidence type="ECO:0000256" key="4">
    <source>
        <dbReference type="ARBA" id="ARBA00022691"/>
    </source>
</evidence>
<dbReference type="PROSITE" id="PS51332">
    <property type="entry name" value="B12_BINDING"/>
    <property type="match status" value="1"/>
</dbReference>
<protein>
    <submittedName>
        <fullName evidence="10">Uncharacterized protein</fullName>
    </submittedName>
</protein>
<evidence type="ECO:0000256" key="3">
    <source>
        <dbReference type="ARBA" id="ARBA00022679"/>
    </source>
</evidence>
<keyword evidence="3" id="KW-0808">Transferase</keyword>
<dbReference type="CDD" id="cd02068">
    <property type="entry name" value="radical_SAM_B12_BD"/>
    <property type="match status" value="1"/>
</dbReference>
<keyword evidence="6" id="KW-0408">Iron</keyword>
<dbReference type="InterPro" id="IPR034466">
    <property type="entry name" value="Methyltransferase_Class_B"/>
</dbReference>
<evidence type="ECO:0000256" key="1">
    <source>
        <dbReference type="ARBA" id="ARBA00001966"/>
    </source>
</evidence>
<keyword evidence="2" id="KW-0489">Methyltransferase</keyword>
<dbReference type="Pfam" id="PF02310">
    <property type="entry name" value="B12-binding"/>
    <property type="match status" value="1"/>
</dbReference>
<dbReference type="GO" id="GO:0051539">
    <property type="term" value="F:4 iron, 4 sulfur cluster binding"/>
    <property type="evidence" value="ECO:0007669"/>
    <property type="project" value="UniProtKB-KW"/>
</dbReference>
<dbReference type="GO" id="GO:0003824">
    <property type="term" value="F:catalytic activity"/>
    <property type="evidence" value="ECO:0007669"/>
    <property type="project" value="InterPro"/>
</dbReference>
<dbReference type="InterPro" id="IPR051198">
    <property type="entry name" value="BchE-like"/>
</dbReference>
<evidence type="ECO:0000256" key="7">
    <source>
        <dbReference type="ARBA" id="ARBA00023014"/>
    </source>
</evidence>
<feature type="domain" description="B12-binding" evidence="8">
    <location>
        <begin position="46"/>
        <end position="132"/>
    </location>
</feature>
<dbReference type="InterPro" id="IPR006158">
    <property type="entry name" value="Cobalamin-bd"/>
</dbReference>
<evidence type="ECO:0000313" key="11">
    <source>
        <dbReference type="Proteomes" id="UP000178526"/>
    </source>
</evidence>
<keyword evidence="7" id="KW-0411">Iron-sulfur</keyword>
<dbReference type="PROSITE" id="PS51918">
    <property type="entry name" value="RADICAL_SAM"/>
    <property type="match status" value="1"/>
</dbReference>
<organism evidence="10 11">
    <name type="scientific">Candidatus Schekmanbacteria bacterium GWA2_38_11</name>
    <dbReference type="NCBI Taxonomy" id="1817876"/>
    <lineage>
        <taxon>Bacteria</taxon>
        <taxon>Candidatus Schekmaniibacteriota</taxon>
    </lineage>
</organism>
<dbReference type="SUPFAM" id="SSF102114">
    <property type="entry name" value="Radical SAM enzymes"/>
    <property type="match status" value="1"/>
</dbReference>
<evidence type="ECO:0000259" key="9">
    <source>
        <dbReference type="PROSITE" id="PS51918"/>
    </source>
</evidence>
<dbReference type="PANTHER" id="PTHR43409">
    <property type="entry name" value="ANAEROBIC MAGNESIUM-PROTOPORPHYRIN IX MONOMETHYL ESTER CYCLASE-RELATED"/>
    <property type="match status" value="1"/>
</dbReference>
<evidence type="ECO:0000313" key="10">
    <source>
        <dbReference type="EMBL" id="OGL43369.1"/>
    </source>
</evidence>
<dbReference type="PANTHER" id="PTHR43409:SF7">
    <property type="entry name" value="BLL1977 PROTEIN"/>
    <property type="match status" value="1"/>
</dbReference>